<proteinExistence type="predicted"/>
<sequence>MTTILLHCTGHEYDLITVGEFYGFQVGSEVGAKDLYPNLIKKIKGFDTEKKWVVISLIDPVSGNEIGDDILVDESDLSLSDEGVVKPFIGENEIAWLQKIGKLSVK</sequence>
<reference evidence="2" key="1">
    <citation type="submission" date="2017-09" db="EMBL/GenBank/DDBJ databases">
        <title>Depth-based differentiation of microbial function through sediment-hosted aquifers and enrichment of novel symbionts in the deep terrestrial subsurface.</title>
        <authorList>
            <person name="Probst A.J."/>
            <person name="Ladd B."/>
            <person name="Jarett J.K."/>
            <person name="Geller-Mcgrath D.E."/>
            <person name="Sieber C.M.K."/>
            <person name="Emerson J.B."/>
            <person name="Anantharaman K."/>
            <person name="Thomas B.C."/>
            <person name="Malmstrom R."/>
            <person name="Stieglmeier M."/>
            <person name="Klingl A."/>
            <person name="Woyke T."/>
            <person name="Ryan C.M."/>
            <person name="Banfield J.F."/>
        </authorList>
    </citation>
    <scope>NUCLEOTIDE SEQUENCE [LARGE SCALE GENOMIC DNA]</scope>
</reference>
<accession>A0A2M8KEK1</accession>
<evidence type="ECO:0000313" key="2">
    <source>
        <dbReference type="Proteomes" id="UP000231450"/>
    </source>
</evidence>
<dbReference type="EMBL" id="PFDW01000026">
    <property type="protein sequence ID" value="PJE58352.1"/>
    <property type="molecule type" value="Genomic_DNA"/>
</dbReference>
<dbReference type="Proteomes" id="UP000231450">
    <property type="component" value="Unassembled WGS sequence"/>
</dbReference>
<dbReference type="AlphaFoldDB" id="A0A2M8KEK1"/>
<name>A0A2M8KEK1_9BACT</name>
<comment type="caution">
    <text evidence="1">The sequence shown here is derived from an EMBL/GenBank/DDBJ whole genome shotgun (WGS) entry which is preliminary data.</text>
</comment>
<gene>
    <name evidence="1" type="ORF">COU81_01220</name>
</gene>
<evidence type="ECO:0000313" key="1">
    <source>
        <dbReference type="EMBL" id="PJE58352.1"/>
    </source>
</evidence>
<protein>
    <submittedName>
        <fullName evidence="1">Uncharacterized protein</fullName>
    </submittedName>
</protein>
<organism evidence="1 2">
    <name type="scientific">Candidatus Portnoybacteria bacterium CG10_big_fil_rev_8_21_14_0_10_36_7</name>
    <dbReference type="NCBI Taxonomy" id="1974812"/>
    <lineage>
        <taxon>Bacteria</taxon>
        <taxon>Candidatus Portnoyibacteriota</taxon>
    </lineage>
</organism>